<keyword evidence="4" id="KW-1185">Reference proteome</keyword>
<protein>
    <recommendedName>
        <fullName evidence="2">Right handed beta helix domain-containing protein</fullName>
    </recommendedName>
</protein>
<dbReference type="InterPro" id="IPR039448">
    <property type="entry name" value="Beta_helix"/>
</dbReference>
<evidence type="ECO:0000256" key="1">
    <source>
        <dbReference type="SAM" id="SignalP"/>
    </source>
</evidence>
<evidence type="ECO:0000259" key="2">
    <source>
        <dbReference type="Pfam" id="PF13229"/>
    </source>
</evidence>
<dbReference type="Proteomes" id="UP001476282">
    <property type="component" value="Unassembled WGS sequence"/>
</dbReference>
<dbReference type="EMBL" id="BAABRI010000011">
    <property type="protein sequence ID" value="GAA5483038.1"/>
    <property type="molecule type" value="Genomic_DNA"/>
</dbReference>
<comment type="caution">
    <text evidence="3">The sequence shown here is derived from an EMBL/GenBank/DDBJ whole genome shotgun (WGS) entry which is preliminary data.</text>
</comment>
<gene>
    <name evidence="3" type="ORF">Hsar01_02265</name>
</gene>
<dbReference type="Gene3D" id="2.160.20.10">
    <property type="entry name" value="Single-stranded right-handed beta-helix, Pectin lyase-like"/>
    <property type="match status" value="1"/>
</dbReference>
<dbReference type="Pfam" id="PF13229">
    <property type="entry name" value="Beta_helix"/>
    <property type="match status" value="1"/>
</dbReference>
<dbReference type="Gene3D" id="2.60.120.260">
    <property type="entry name" value="Galactose-binding domain-like"/>
    <property type="match status" value="1"/>
</dbReference>
<feature type="domain" description="Right handed beta helix" evidence="2">
    <location>
        <begin position="389"/>
        <end position="472"/>
    </location>
</feature>
<feature type="chain" id="PRO_5047162776" description="Right handed beta helix domain-containing protein" evidence="1">
    <location>
        <begin position="19"/>
        <end position="778"/>
    </location>
</feature>
<dbReference type="InterPro" id="IPR059226">
    <property type="entry name" value="Choice_anch_Q_dom"/>
</dbReference>
<keyword evidence="1" id="KW-0732">Signal</keyword>
<reference evidence="3 4" key="1">
    <citation type="submission" date="2024-02" db="EMBL/GenBank/DDBJ databases">
        <title>Haloferula sargassicola NBRC 104335.</title>
        <authorList>
            <person name="Ichikawa N."/>
            <person name="Katano-Makiyama Y."/>
            <person name="Hidaka K."/>
        </authorList>
    </citation>
    <scope>NUCLEOTIDE SEQUENCE [LARGE SCALE GENOMIC DNA]</scope>
    <source>
        <strain evidence="3 4">NBRC 104335</strain>
    </source>
</reference>
<dbReference type="NCBIfam" id="NF041518">
    <property type="entry name" value="choice_anch_Q"/>
    <property type="match status" value="1"/>
</dbReference>
<evidence type="ECO:0000313" key="4">
    <source>
        <dbReference type="Proteomes" id="UP001476282"/>
    </source>
</evidence>
<evidence type="ECO:0000313" key="3">
    <source>
        <dbReference type="EMBL" id="GAA5483038.1"/>
    </source>
</evidence>
<dbReference type="InterPro" id="IPR012334">
    <property type="entry name" value="Pectin_lyas_fold"/>
</dbReference>
<organism evidence="3 4">
    <name type="scientific">Haloferula sargassicola</name>
    <dbReference type="NCBI Taxonomy" id="490096"/>
    <lineage>
        <taxon>Bacteria</taxon>
        <taxon>Pseudomonadati</taxon>
        <taxon>Verrucomicrobiota</taxon>
        <taxon>Verrucomicrobiia</taxon>
        <taxon>Verrucomicrobiales</taxon>
        <taxon>Verrucomicrobiaceae</taxon>
        <taxon>Haloferula</taxon>
    </lineage>
</organism>
<feature type="signal peptide" evidence="1">
    <location>
        <begin position="1"/>
        <end position="18"/>
    </location>
</feature>
<dbReference type="SUPFAM" id="SSF51126">
    <property type="entry name" value="Pectin lyase-like"/>
    <property type="match status" value="1"/>
</dbReference>
<proteinExistence type="predicted"/>
<name>A0ABP9UN87_9BACT</name>
<dbReference type="RefSeq" id="WP_353567161.1">
    <property type="nucleotide sequence ID" value="NZ_BAABRI010000011.1"/>
</dbReference>
<sequence>MKIWIALLLLLNLPLVSGQDTSPSATLVFVADGHEAAYRPYLSAEDDWFSPDAAVNWSIAPAGFGPRSHFTEVSTVASFQAIHLRQWFDVAATPETLTLSLKHDAGELAVYLNGERVVSRTSVSLPAADSRGFRHYDLTAHIPALTAAKNLLAIRTTGSIAVPILHGTTRDLTKSAVAFDPTALRCAEGETSVSIRILRRSPDLQRTYLDLSNDSNPGDFAVTSRGQEIPVDVFQFGRRFRVAFSGEETEVPIHIRILDDVHAEGLEAIRFQGPSGLSLLIPPNDTVVTRTSAVGEGSLRQAIENAENLPGLETITFSDEEGVPFSLAPVTVVLGNGSPSPYGAREGFTIEGPPSPGRVTIQGTGGPLFSIAGANGTAASQDLTLRRLVIRGASVAVQSMRYEGSMLIEDCEFIGNQTALDLYGRSSAPIVRRCLFEGNTEHCIRQYWLSPVIENCTFTGNEGVCLDMLTPSPLKHCTFAANHGAISSRPVQFTNCLLTGEIGNLGASTFDRGGNLFVGLLRDGEPISPDHPGSLAVASPAEAGLGELDFHGGFTRTIPISANSPALDLGLPAETPAFDQRGEPFRRHVGLAPDAGAYELQFSPDDLAIGLTIEPGYDAASGLYFQLVIVHNDSPWTQSGFRLAVSGLPAGATLYNSSGDGFIDVAGPMESGDYRIVILQYSANLPDLRLTPVLAISLPPVPDPTETMATRLEIETGGGRCLHFPTEPGGEYQVEVSADLSEWRPAGPAIFAESSQIMWRDGDPAMPEGRFYRLSELD</sequence>
<dbReference type="InterPro" id="IPR011050">
    <property type="entry name" value="Pectin_lyase_fold/virulence"/>
</dbReference>
<accession>A0ABP9UN87</accession>